<feature type="compositionally biased region" description="Low complexity" evidence="1">
    <location>
        <begin position="169"/>
        <end position="178"/>
    </location>
</feature>
<keyword evidence="3" id="KW-1185">Reference proteome</keyword>
<organism evidence="2 3">
    <name type="scientific">Paramarasmius palmivorus</name>
    <dbReference type="NCBI Taxonomy" id="297713"/>
    <lineage>
        <taxon>Eukaryota</taxon>
        <taxon>Fungi</taxon>
        <taxon>Dikarya</taxon>
        <taxon>Basidiomycota</taxon>
        <taxon>Agaricomycotina</taxon>
        <taxon>Agaricomycetes</taxon>
        <taxon>Agaricomycetidae</taxon>
        <taxon>Agaricales</taxon>
        <taxon>Marasmiineae</taxon>
        <taxon>Marasmiaceae</taxon>
        <taxon>Paramarasmius</taxon>
    </lineage>
</organism>
<evidence type="ECO:0000313" key="3">
    <source>
        <dbReference type="Proteomes" id="UP001383192"/>
    </source>
</evidence>
<reference evidence="2 3" key="1">
    <citation type="submission" date="2024-01" db="EMBL/GenBank/DDBJ databases">
        <title>A draft genome for a cacao thread blight-causing isolate of Paramarasmius palmivorus.</title>
        <authorList>
            <person name="Baruah I.K."/>
            <person name="Bukari Y."/>
            <person name="Amoako-Attah I."/>
            <person name="Meinhardt L.W."/>
            <person name="Bailey B.A."/>
            <person name="Cohen S.P."/>
        </authorList>
    </citation>
    <scope>NUCLEOTIDE SEQUENCE [LARGE SCALE GENOMIC DNA]</scope>
    <source>
        <strain evidence="2 3">GH-12</strain>
    </source>
</reference>
<gene>
    <name evidence="2" type="ORF">VNI00_014028</name>
</gene>
<dbReference type="Proteomes" id="UP001383192">
    <property type="component" value="Unassembled WGS sequence"/>
</dbReference>
<dbReference type="EMBL" id="JAYKXP010000075">
    <property type="protein sequence ID" value="KAK7030443.1"/>
    <property type="molecule type" value="Genomic_DNA"/>
</dbReference>
<comment type="caution">
    <text evidence="2">The sequence shown here is derived from an EMBL/GenBank/DDBJ whole genome shotgun (WGS) entry which is preliminary data.</text>
</comment>
<dbReference type="AlphaFoldDB" id="A0AAW0BUN0"/>
<sequence>MSTVPSLQNMFSVSSLDLLGEWNSDFVAVQSECESRIFKRGANAANSSSKGDYGSEEGGQVAGWERFSVSDDSTFKPAACPMIRPFPAEAVQNNVASVANPAPQIDPVSLTPQPSFAVQPAPQKPVDPVTSPIQSETQLPPVAQPVAQTPVDPAISTPTLAIQTSCETQQSQSRFSQFHRTPADPAVSNPTPSPQTLDEPRNPNPCGNGFDFTSGDHSSQPSQGRYLRSSAGNPTIVPMLSSTPKLQVTAVNKWMGYNF</sequence>
<name>A0AAW0BUN0_9AGAR</name>
<accession>A0AAW0BUN0</accession>
<evidence type="ECO:0000256" key="1">
    <source>
        <dbReference type="SAM" id="MobiDB-lite"/>
    </source>
</evidence>
<proteinExistence type="predicted"/>
<feature type="region of interest" description="Disordered" evidence="1">
    <location>
        <begin position="116"/>
        <end position="136"/>
    </location>
</feature>
<protein>
    <submittedName>
        <fullName evidence="2">Uncharacterized protein</fullName>
    </submittedName>
</protein>
<evidence type="ECO:0000313" key="2">
    <source>
        <dbReference type="EMBL" id="KAK7030443.1"/>
    </source>
</evidence>
<feature type="region of interest" description="Disordered" evidence="1">
    <location>
        <begin position="164"/>
        <end position="238"/>
    </location>
</feature>